<protein>
    <submittedName>
        <fullName evidence="2">Uncharacterized protein</fullName>
    </submittedName>
</protein>
<accession>A0ABW4X7W5</accession>
<comment type="caution">
    <text evidence="2">The sequence shown here is derived from an EMBL/GenBank/DDBJ whole genome shotgun (WGS) entry which is preliminary data.</text>
</comment>
<proteinExistence type="predicted"/>
<dbReference type="EMBL" id="JBHUHP010000002">
    <property type="protein sequence ID" value="MFD2090683.1"/>
    <property type="molecule type" value="Genomic_DNA"/>
</dbReference>
<dbReference type="RefSeq" id="WP_376871929.1">
    <property type="nucleotide sequence ID" value="NZ_JBHUHP010000002.1"/>
</dbReference>
<evidence type="ECO:0000256" key="1">
    <source>
        <dbReference type="SAM" id="MobiDB-lite"/>
    </source>
</evidence>
<feature type="region of interest" description="Disordered" evidence="1">
    <location>
        <begin position="38"/>
        <end position="61"/>
    </location>
</feature>
<keyword evidence="3" id="KW-1185">Reference proteome</keyword>
<evidence type="ECO:0000313" key="2">
    <source>
        <dbReference type="EMBL" id="MFD2090683.1"/>
    </source>
</evidence>
<gene>
    <name evidence="2" type="ORF">ACFSHS_03770</name>
</gene>
<dbReference type="Proteomes" id="UP001597402">
    <property type="component" value="Unassembled WGS sequence"/>
</dbReference>
<evidence type="ECO:0000313" key="3">
    <source>
        <dbReference type="Proteomes" id="UP001597402"/>
    </source>
</evidence>
<reference evidence="3" key="1">
    <citation type="journal article" date="2019" name="Int. J. Syst. Evol. Microbiol.">
        <title>The Global Catalogue of Microorganisms (GCM) 10K type strain sequencing project: providing services to taxonomists for standard genome sequencing and annotation.</title>
        <authorList>
            <consortium name="The Broad Institute Genomics Platform"/>
            <consortium name="The Broad Institute Genome Sequencing Center for Infectious Disease"/>
            <person name="Wu L."/>
            <person name="Ma J."/>
        </authorList>
    </citation>
    <scope>NUCLEOTIDE SEQUENCE [LARGE SCALE GENOMIC DNA]</scope>
    <source>
        <strain evidence="3">JCM 3338</strain>
    </source>
</reference>
<name>A0ABW4X7W5_9ACTN</name>
<organism evidence="2 3">
    <name type="scientific">Blastococcus deserti</name>
    <dbReference type="NCBI Taxonomy" id="2259033"/>
    <lineage>
        <taxon>Bacteria</taxon>
        <taxon>Bacillati</taxon>
        <taxon>Actinomycetota</taxon>
        <taxon>Actinomycetes</taxon>
        <taxon>Geodermatophilales</taxon>
        <taxon>Geodermatophilaceae</taxon>
        <taxon>Blastococcus</taxon>
    </lineage>
</organism>
<feature type="compositionally biased region" description="Gly residues" evidence="1">
    <location>
        <begin position="51"/>
        <end position="61"/>
    </location>
</feature>
<sequence length="61" mass="6528">MTRKPLRCRFGFHSYVQRHPDGDQPSRPDDKICRQCGKRTGTPFGNVPGAVLGGGGGPGGF</sequence>